<proteinExistence type="predicted"/>
<organism evidence="1 2">
    <name type="scientific">Chryseobacterium antibioticum</name>
    <dbReference type="NCBI Taxonomy" id="2728847"/>
    <lineage>
        <taxon>Bacteria</taxon>
        <taxon>Pseudomonadati</taxon>
        <taxon>Bacteroidota</taxon>
        <taxon>Flavobacteriia</taxon>
        <taxon>Flavobacteriales</taxon>
        <taxon>Weeksellaceae</taxon>
        <taxon>Chryseobacterium group</taxon>
        <taxon>Chryseobacterium</taxon>
    </lineage>
</organism>
<keyword evidence="2" id="KW-1185">Reference proteome</keyword>
<dbReference type="AlphaFoldDB" id="A0A7Y0AQQ4"/>
<accession>A0A7Y0AQQ4</accession>
<sequence length="261" mass="31050">MILGVYWYFKFPENLYRFQFFKFFKGIGGHANNLAELEARISVEHPENLIKKLEELHFRFKRMYLDIKINENQLLISTGDYTLFDEHFQFVSEIEKLLILANAILIDSSFEVRSSRNLRPENVKYETIEHRFIQIIGSDFKKDNAENLSIRIDCNLPLSSKKDLIDDLTLICREENIHVLYYFDRTFKDQCNLMLVFTNGRQMENAVQHVCINSFGSKVRQLTEKYPLHFGHFGGMEYYPLHGPYMQLMKDEEYILNKNKT</sequence>
<dbReference type="EMBL" id="JABBGI010000029">
    <property type="protein sequence ID" value="NML71769.1"/>
    <property type="molecule type" value="Genomic_DNA"/>
</dbReference>
<dbReference type="RefSeq" id="WP_169236252.1">
    <property type="nucleotide sequence ID" value="NZ_JABBGI010000029.1"/>
</dbReference>
<evidence type="ECO:0000313" key="2">
    <source>
        <dbReference type="Proteomes" id="UP000544054"/>
    </source>
</evidence>
<reference evidence="1 2" key="1">
    <citation type="submission" date="2020-04" db="EMBL/GenBank/DDBJ databases">
        <title>Chryseobacterium sp. RP-3-3 sp. nov., isolated from Jeju soil.</title>
        <authorList>
            <person name="Dahal R.H."/>
        </authorList>
    </citation>
    <scope>NUCLEOTIDE SEQUENCE [LARGE SCALE GENOMIC DNA]</scope>
    <source>
        <strain evidence="1 2">RP-3-3</strain>
    </source>
</reference>
<dbReference type="Proteomes" id="UP000544054">
    <property type="component" value="Unassembled WGS sequence"/>
</dbReference>
<comment type="caution">
    <text evidence="1">The sequence shown here is derived from an EMBL/GenBank/DDBJ whole genome shotgun (WGS) entry which is preliminary data.</text>
</comment>
<evidence type="ECO:0000313" key="1">
    <source>
        <dbReference type="EMBL" id="NML71769.1"/>
    </source>
</evidence>
<protein>
    <submittedName>
        <fullName evidence="1">Uncharacterized protein</fullName>
    </submittedName>
</protein>
<name>A0A7Y0AQQ4_9FLAO</name>
<gene>
    <name evidence="1" type="ORF">HHL23_18485</name>
</gene>